<dbReference type="InterPro" id="IPR018773">
    <property type="entry name" value="MeTrfase_reg_dom_prd"/>
</dbReference>
<sequence>MECKQAYVAGIDDPSGFYREASPVHLSFSCVLHGVEPVALDRPFNYLELGWGPDLAASALAAANPQGRFYAIDCRPAQMQCAREPTQVAEPDKLCVLEYSVAEVAARLTELPPMDFIALRGLYSRAGAGQPQCIVDLISRCLKPGGIVCLNYDAMPGWSPSLPLQRLIRERACSDGPATHKQMSAAREMVQQLQAAGASFFDGNPNLQYQLDSLRQEEGGYLAQACLSEGWTAFYHADVARVMAGAKMDYVGPADLAQAFPRLYLTPQQQQLLATVDDPILRETVKDYLCNTSWRSDIYLRGVRRMTSSRREHWLRQLGLSLTSLPDSLTLDLELSIGMVKADPRFYEPVLNALVRRPHSLVELAEIPALFPLRLEDIGQMAALLTASGQAGVHFLGAGELPVAPVPRLAAAQSDAIIMRDASAGRTLHKR</sequence>
<dbReference type="AlphaFoldDB" id="A0AAE4GAV2"/>
<dbReference type="InterPro" id="IPR029063">
    <property type="entry name" value="SAM-dependent_MTases_sf"/>
</dbReference>
<reference evidence="2" key="1">
    <citation type="submission" date="2023-02" db="EMBL/GenBank/DDBJ databases">
        <title>Description of Herbaspirillum huttiense subsp. nephrolepsisexaltata and Herbaspirillum huttiense subsp. lycopersicon.</title>
        <authorList>
            <person name="Poudel M."/>
            <person name="Sharma A."/>
            <person name="Goss E."/>
            <person name="Tapia J.H."/>
            <person name="Harmon C.M."/>
            <person name="Jones J.B."/>
        </authorList>
    </citation>
    <scope>NUCLEOTIDE SEQUENCE</scope>
    <source>
        <strain evidence="2">NC40101</strain>
    </source>
</reference>
<dbReference type="GO" id="GO:0032259">
    <property type="term" value="P:methylation"/>
    <property type="evidence" value="ECO:0007669"/>
    <property type="project" value="UniProtKB-KW"/>
</dbReference>
<dbReference type="CDD" id="cd02440">
    <property type="entry name" value="AdoMet_MTases"/>
    <property type="match status" value="1"/>
</dbReference>
<protein>
    <submittedName>
        <fullName evidence="2">Methyltransferase regulatory domain-containing protein</fullName>
    </submittedName>
</protein>
<gene>
    <name evidence="2" type="ORF">RJN63_19725</name>
</gene>
<proteinExistence type="predicted"/>
<dbReference type="EMBL" id="JAVRAA010000011">
    <property type="protein sequence ID" value="MDT0339074.1"/>
    <property type="molecule type" value="Genomic_DNA"/>
</dbReference>
<organism evidence="2">
    <name type="scientific">Herbaspirillum huttiense subsp. nephrolepidis</name>
    <dbReference type="NCBI Taxonomy" id="3075126"/>
    <lineage>
        <taxon>Bacteria</taxon>
        <taxon>Pseudomonadati</taxon>
        <taxon>Pseudomonadota</taxon>
        <taxon>Betaproteobacteria</taxon>
        <taxon>Burkholderiales</taxon>
        <taxon>Oxalobacteraceae</taxon>
        <taxon>Herbaspirillum</taxon>
    </lineage>
</organism>
<dbReference type="SUPFAM" id="SSF53335">
    <property type="entry name" value="S-adenosyl-L-methionine-dependent methyltransferases"/>
    <property type="match status" value="1"/>
</dbReference>
<dbReference type="RefSeq" id="WP_310838656.1">
    <property type="nucleotide sequence ID" value="NZ_JAVLSM010000017.1"/>
</dbReference>
<dbReference type="Gene3D" id="3.40.50.150">
    <property type="entry name" value="Vaccinia Virus protein VP39"/>
    <property type="match status" value="1"/>
</dbReference>
<name>A0AAE4GAV2_9BURK</name>
<accession>A0AAE4GAV2</accession>
<feature type="domain" description="Methyltransferase regulatory" evidence="1">
    <location>
        <begin position="221"/>
        <end position="301"/>
    </location>
</feature>
<evidence type="ECO:0000259" key="1">
    <source>
        <dbReference type="Pfam" id="PF10119"/>
    </source>
</evidence>
<dbReference type="Pfam" id="PF10119">
    <property type="entry name" value="MethyTransf_Reg"/>
    <property type="match status" value="1"/>
</dbReference>
<keyword evidence="2" id="KW-0808">Transferase</keyword>
<keyword evidence="2" id="KW-0489">Methyltransferase</keyword>
<dbReference type="GO" id="GO:0008168">
    <property type="term" value="F:methyltransferase activity"/>
    <property type="evidence" value="ECO:0007669"/>
    <property type="project" value="UniProtKB-KW"/>
</dbReference>
<comment type="caution">
    <text evidence="2">The sequence shown here is derived from an EMBL/GenBank/DDBJ whole genome shotgun (WGS) entry which is preliminary data.</text>
</comment>
<evidence type="ECO:0000313" key="2">
    <source>
        <dbReference type="EMBL" id="MDT0339074.1"/>
    </source>
</evidence>